<keyword evidence="14" id="KW-0413">Isomerase</keyword>
<dbReference type="NCBIfam" id="NF001140">
    <property type="entry name" value="PRK00147.1"/>
    <property type="match status" value="1"/>
</dbReference>
<evidence type="ECO:0000256" key="8">
    <source>
        <dbReference type="ARBA" id="ARBA00052751"/>
    </source>
</evidence>
<reference evidence="14 15" key="1">
    <citation type="submission" date="2016-10" db="EMBL/GenBank/DDBJ databases">
        <authorList>
            <person name="de Groot N.N."/>
        </authorList>
    </citation>
    <scope>NUCLEOTIDE SEQUENCE [LARGE SCALE GENOMIC DNA]</scope>
    <source>
        <strain evidence="14 15">DSM 15269</strain>
    </source>
</reference>
<keyword evidence="7 13" id="KW-0671">Queuosine biosynthesis</keyword>
<dbReference type="Gene3D" id="3.40.1780.10">
    <property type="entry name" value="QueA-like"/>
    <property type="match status" value="1"/>
</dbReference>
<dbReference type="FunFam" id="3.40.1780.10:FF:000001">
    <property type="entry name" value="S-adenosylmethionine:tRNA ribosyltransferase-isomerase"/>
    <property type="match status" value="1"/>
</dbReference>
<dbReference type="STRING" id="206665.SAMN04488516_102226"/>
<dbReference type="InterPro" id="IPR042119">
    <property type="entry name" value="QueA_dom2"/>
</dbReference>
<proteinExistence type="inferred from homology"/>
<organism evidence="14 15">
    <name type="scientific">Desulfonauticus submarinus</name>
    <dbReference type="NCBI Taxonomy" id="206665"/>
    <lineage>
        <taxon>Bacteria</taxon>
        <taxon>Pseudomonadati</taxon>
        <taxon>Thermodesulfobacteriota</taxon>
        <taxon>Desulfovibrionia</taxon>
        <taxon>Desulfovibrionales</taxon>
        <taxon>Desulfonauticaceae</taxon>
        <taxon>Desulfonauticus</taxon>
    </lineage>
</organism>
<evidence type="ECO:0000256" key="10">
    <source>
        <dbReference type="ARBA" id="ARBA00066503"/>
    </source>
</evidence>
<dbReference type="PANTHER" id="PTHR30307">
    <property type="entry name" value="S-ADENOSYLMETHIONINE:TRNA RIBOSYLTRANSFERASE-ISOMERASE"/>
    <property type="match status" value="1"/>
</dbReference>
<comment type="subcellular location">
    <subcellularLocation>
        <location evidence="1 13">Cytoplasm</location>
    </subcellularLocation>
</comment>
<evidence type="ECO:0000313" key="15">
    <source>
        <dbReference type="Proteomes" id="UP000199602"/>
    </source>
</evidence>
<dbReference type="Gene3D" id="2.40.10.240">
    <property type="entry name" value="QueA-like"/>
    <property type="match status" value="1"/>
</dbReference>
<dbReference type="EC" id="2.4.99.17" evidence="10 13"/>
<dbReference type="NCBIfam" id="TIGR00113">
    <property type="entry name" value="queA"/>
    <property type="match status" value="1"/>
</dbReference>
<dbReference type="Proteomes" id="UP000199602">
    <property type="component" value="Unassembled WGS sequence"/>
</dbReference>
<comment type="similarity">
    <text evidence="9 13">Belongs to the QueA family.</text>
</comment>
<comment type="function">
    <text evidence="13">Transfers and isomerizes the ribose moiety from AdoMet to the 7-aminomethyl group of 7-deazaguanine (preQ1-tRNA) to give epoxyqueuosine (oQ-tRNA).</text>
</comment>
<evidence type="ECO:0000313" key="14">
    <source>
        <dbReference type="EMBL" id="SDN46883.1"/>
    </source>
</evidence>
<evidence type="ECO:0000256" key="4">
    <source>
        <dbReference type="ARBA" id="ARBA00022490"/>
    </source>
</evidence>
<comment type="catalytic activity">
    <reaction evidence="8 13">
        <text>7-aminomethyl-7-carbaguanosine(34) in tRNA + S-adenosyl-L-methionine = epoxyqueuosine(34) in tRNA + adenine + L-methionine + 2 H(+)</text>
        <dbReference type="Rhea" id="RHEA:32155"/>
        <dbReference type="Rhea" id="RHEA-COMP:10342"/>
        <dbReference type="Rhea" id="RHEA-COMP:18582"/>
        <dbReference type="ChEBI" id="CHEBI:15378"/>
        <dbReference type="ChEBI" id="CHEBI:16708"/>
        <dbReference type="ChEBI" id="CHEBI:57844"/>
        <dbReference type="ChEBI" id="CHEBI:59789"/>
        <dbReference type="ChEBI" id="CHEBI:82833"/>
        <dbReference type="ChEBI" id="CHEBI:194443"/>
        <dbReference type="EC" id="2.4.99.17"/>
    </reaction>
</comment>
<dbReference type="SUPFAM" id="SSF111337">
    <property type="entry name" value="QueA-like"/>
    <property type="match status" value="1"/>
</dbReference>
<dbReference type="PANTHER" id="PTHR30307:SF0">
    <property type="entry name" value="S-ADENOSYLMETHIONINE:TRNA RIBOSYLTRANSFERASE-ISOMERASE"/>
    <property type="match status" value="1"/>
</dbReference>
<keyword evidence="6 13" id="KW-0949">S-adenosyl-L-methionine</keyword>
<evidence type="ECO:0000256" key="5">
    <source>
        <dbReference type="ARBA" id="ARBA00022679"/>
    </source>
</evidence>
<dbReference type="HAMAP" id="MF_00113">
    <property type="entry name" value="QueA"/>
    <property type="match status" value="1"/>
</dbReference>
<comment type="pathway">
    <text evidence="2 13">tRNA modification; tRNA-queuosine biosynthesis.</text>
</comment>
<dbReference type="RefSeq" id="WP_092063487.1">
    <property type="nucleotide sequence ID" value="NZ_FNIN01000002.1"/>
</dbReference>
<keyword evidence="5 13" id="KW-0808">Transferase</keyword>
<dbReference type="GO" id="GO:0051075">
    <property type="term" value="F:S-adenosylmethionine:tRNA ribosyltransferase-isomerase activity"/>
    <property type="evidence" value="ECO:0007669"/>
    <property type="project" value="UniProtKB-EC"/>
</dbReference>
<keyword evidence="4 13" id="KW-0963">Cytoplasm</keyword>
<evidence type="ECO:0000256" key="1">
    <source>
        <dbReference type="ARBA" id="ARBA00004496"/>
    </source>
</evidence>
<accession>A0A1H0BN13</accession>
<dbReference type="OrthoDB" id="9805933at2"/>
<sequence>MKKITSIFNLETYDFKLPEELIAQQPISKRSHSRLLVLNKNTGQIQLASFSELKHFLPSGSLLVGNNTKVLPARILGHKETGGKVEFLLLTPFPLLKPKKISSNQYVVEAEGLLKASKRPKKDQKIIFKEDFYLIVKENKEFGQAKVQIFFQGNLKDKFIAYGHIPLPPYIRREDTQEDKARYQTVYASEDKIGAVAAPTAGLHFTKHLKQELLAIGFDFTYITLYVGYGTFSPVRTKDIRNHQMHAEYFEISKKSAKVISQAKRAKRPIIAIGTTTVRTLEGAFALMGEIRPFSGFTDIFIYPGFKFKVIDHLITNFHLPKSSLIMLVSALAGIENIKKAYQVAIENKMRFFSYGDAMLIL</sequence>
<evidence type="ECO:0000256" key="6">
    <source>
        <dbReference type="ARBA" id="ARBA00022691"/>
    </source>
</evidence>
<dbReference type="Pfam" id="PF02547">
    <property type="entry name" value="Queuosine_synth"/>
    <property type="match status" value="1"/>
</dbReference>
<dbReference type="GO" id="GO:0008616">
    <property type="term" value="P:tRNA queuosine(34) biosynthetic process"/>
    <property type="evidence" value="ECO:0007669"/>
    <property type="project" value="UniProtKB-UniRule"/>
</dbReference>
<protein>
    <recommendedName>
        <fullName evidence="11 13">S-adenosylmethionine:tRNA ribosyltransferase-isomerase</fullName>
        <ecNumber evidence="10 13">2.4.99.17</ecNumber>
    </recommendedName>
    <alternativeName>
        <fullName evidence="12 13">Queuosine biosynthesis protein QueA</fullName>
    </alternativeName>
</protein>
<name>A0A1H0BN13_9BACT</name>
<evidence type="ECO:0000256" key="12">
    <source>
        <dbReference type="ARBA" id="ARBA00076160"/>
    </source>
</evidence>
<dbReference type="AlphaFoldDB" id="A0A1H0BN13"/>
<evidence type="ECO:0000256" key="9">
    <source>
        <dbReference type="ARBA" id="ARBA00061210"/>
    </source>
</evidence>
<dbReference type="InterPro" id="IPR003699">
    <property type="entry name" value="QueA"/>
</dbReference>
<comment type="subunit">
    <text evidence="3 13">Monomer.</text>
</comment>
<dbReference type="UniPathway" id="UPA00392"/>
<evidence type="ECO:0000256" key="2">
    <source>
        <dbReference type="ARBA" id="ARBA00004691"/>
    </source>
</evidence>
<dbReference type="EMBL" id="FNIN01000002">
    <property type="protein sequence ID" value="SDN46883.1"/>
    <property type="molecule type" value="Genomic_DNA"/>
</dbReference>
<evidence type="ECO:0000256" key="13">
    <source>
        <dbReference type="HAMAP-Rule" id="MF_00113"/>
    </source>
</evidence>
<evidence type="ECO:0000256" key="7">
    <source>
        <dbReference type="ARBA" id="ARBA00022785"/>
    </source>
</evidence>
<dbReference type="GO" id="GO:0005737">
    <property type="term" value="C:cytoplasm"/>
    <property type="evidence" value="ECO:0007669"/>
    <property type="project" value="UniProtKB-SubCell"/>
</dbReference>
<gene>
    <name evidence="13" type="primary">queA</name>
    <name evidence="14" type="ORF">SAMN04488516_102226</name>
</gene>
<evidence type="ECO:0000256" key="11">
    <source>
        <dbReference type="ARBA" id="ARBA00069325"/>
    </source>
</evidence>
<dbReference type="InterPro" id="IPR042118">
    <property type="entry name" value="QueA_dom1"/>
</dbReference>
<evidence type="ECO:0000256" key="3">
    <source>
        <dbReference type="ARBA" id="ARBA00011245"/>
    </source>
</evidence>
<keyword evidence="15" id="KW-1185">Reference proteome</keyword>
<dbReference type="InterPro" id="IPR036100">
    <property type="entry name" value="QueA_sf"/>
</dbReference>